<gene>
    <name evidence="1" type="ORF">DUNSADRAFT_9724</name>
</gene>
<comment type="caution">
    <text evidence="1">The sequence shown here is derived from an EMBL/GenBank/DDBJ whole genome shotgun (WGS) entry which is preliminary data.</text>
</comment>
<sequence>MHIPAAAAALAPASAIVLGYSCLLGTRGRQKPLLRRQSGRRGLRACPNGTAVMSYVWDKFLLKIIS</sequence>
<organism evidence="1 2">
    <name type="scientific">Dunaliella salina</name>
    <name type="common">Green alga</name>
    <name type="synonym">Protococcus salinus</name>
    <dbReference type="NCBI Taxonomy" id="3046"/>
    <lineage>
        <taxon>Eukaryota</taxon>
        <taxon>Viridiplantae</taxon>
        <taxon>Chlorophyta</taxon>
        <taxon>core chlorophytes</taxon>
        <taxon>Chlorophyceae</taxon>
        <taxon>CS clade</taxon>
        <taxon>Chlamydomonadales</taxon>
        <taxon>Dunaliellaceae</taxon>
        <taxon>Dunaliella</taxon>
    </lineage>
</organism>
<evidence type="ECO:0008006" key="3">
    <source>
        <dbReference type="Google" id="ProtNLM"/>
    </source>
</evidence>
<evidence type="ECO:0000313" key="2">
    <source>
        <dbReference type="Proteomes" id="UP000815325"/>
    </source>
</evidence>
<name>A0ABQ7GGW9_DUNSA</name>
<evidence type="ECO:0000313" key="1">
    <source>
        <dbReference type="EMBL" id="KAF5833850.1"/>
    </source>
</evidence>
<accession>A0ABQ7GGW9</accession>
<protein>
    <recommendedName>
        <fullName evidence="3">Encoded protein</fullName>
    </recommendedName>
</protein>
<dbReference type="Proteomes" id="UP000815325">
    <property type="component" value="Unassembled WGS sequence"/>
</dbReference>
<proteinExistence type="predicted"/>
<keyword evidence="2" id="KW-1185">Reference proteome</keyword>
<dbReference type="EMBL" id="MU069788">
    <property type="protein sequence ID" value="KAF5833850.1"/>
    <property type="molecule type" value="Genomic_DNA"/>
</dbReference>
<reference evidence="1" key="1">
    <citation type="submission" date="2017-08" db="EMBL/GenBank/DDBJ databases">
        <authorList>
            <person name="Polle J.E."/>
            <person name="Barry K."/>
            <person name="Cushman J."/>
            <person name="Schmutz J."/>
            <person name="Tran D."/>
            <person name="Hathwaick L.T."/>
            <person name="Yim W.C."/>
            <person name="Jenkins J."/>
            <person name="Mckie-Krisberg Z.M."/>
            <person name="Prochnik S."/>
            <person name="Lindquist E."/>
            <person name="Dockter R.B."/>
            <person name="Adam C."/>
            <person name="Molina H."/>
            <person name="Bunkerborg J."/>
            <person name="Jin E."/>
            <person name="Buchheim M."/>
            <person name="Magnuson J."/>
        </authorList>
    </citation>
    <scope>NUCLEOTIDE SEQUENCE</scope>
    <source>
        <strain evidence="1">CCAP 19/18</strain>
    </source>
</reference>